<keyword evidence="12 13" id="KW-0472">Membrane</keyword>
<evidence type="ECO:0000313" key="16">
    <source>
        <dbReference type="Proteomes" id="UP000510721"/>
    </source>
</evidence>
<dbReference type="InterPro" id="IPR011102">
    <property type="entry name" value="Sig_transdc_His_kinase_HWE"/>
</dbReference>
<evidence type="ECO:0000256" key="3">
    <source>
        <dbReference type="ARBA" id="ARBA00012438"/>
    </source>
</evidence>
<name>A0A859QJD9_9HYPH</name>
<keyword evidence="7" id="KW-0547">Nucleotide-binding</keyword>
<evidence type="ECO:0000259" key="14">
    <source>
        <dbReference type="SMART" id="SM00911"/>
    </source>
</evidence>
<evidence type="ECO:0000256" key="6">
    <source>
        <dbReference type="ARBA" id="ARBA00022692"/>
    </source>
</evidence>
<feature type="transmembrane region" description="Helical" evidence="13">
    <location>
        <begin position="85"/>
        <end position="106"/>
    </location>
</feature>
<feature type="domain" description="Signal transduction histidine kinase HWE region" evidence="14">
    <location>
        <begin position="203"/>
        <end position="277"/>
    </location>
</feature>
<feature type="transmembrane region" description="Helical" evidence="13">
    <location>
        <begin position="162"/>
        <end position="187"/>
    </location>
</feature>
<evidence type="ECO:0000256" key="7">
    <source>
        <dbReference type="ARBA" id="ARBA00022741"/>
    </source>
</evidence>
<dbReference type="EMBL" id="CP041241">
    <property type="protein sequence ID" value="QLL65004.1"/>
    <property type="molecule type" value="Genomic_DNA"/>
</dbReference>
<dbReference type="AlphaFoldDB" id="A0A859QJD9"/>
<keyword evidence="8" id="KW-0418">Kinase</keyword>
<protein>
    <recommendedName>
        <fullName evidence="3">histidine kinase</fullName>
        <ecNumber evidence="3">2.7.13.3</ecNumber>
    </recommendedName>
</protein>
<dbReference type="InterPro" id="IPR038318">
    <property type="entry name" value="KdpD_sf"/>
</dbReference>
<dbReference type="SUPFAM" id="SSF55874">
    <property type="entry name" value="ATPase domain of HSP90 chaperone/DNA topoisomerase II/histidine kinase"/>
    <property type="match status" value="1"/>
</dbReference>
<evidence type="ECO:0000256" key="10">
    <source>
        <dbReference type="ARBA" id="ARBA00022989"/>
    </source>
</evidence>
<evidence type="ECO:0000256" key="4">
    <source>
        <dbReference type="ARBA" id="ARBA00022553"/>
    </source>
</evidence>
<geneLocation type="plasmid" evidence="16">
    <name>pemeittgr7c</name>
</geneLocation>
<keyword evidence="16" id="KW-1185">Reference proteome</keyword>
<dbReference type="InterPro" id="IPR036890">
    <property type="entry name" value="HATPase_C_sf"/>
</dbReference>
<dbReference type="EC" id="2.7.13.3" evidence="3"/>
<feature type="transmembrane region" description="Helical" evidence="13">
    <location>
        <begin position="118"/>
        <end position="150"/>
    </location>
</feature>
<evidence type="ECO:0000313" key="15">
    <source>
        <dbReference type="EMBL" id="QLL65004.1"/>
    </source>
</evidence>
<evidence type="ECO:0000256" key="12">
    <source>
        <dbReference type="ARBA" id="ARBA00023136"/>
    </source>
</evidence>
<keyword evidence="10 13" id="KW-1133">Transmembrane helix</keyword>
<dbReference type="PANTHER" id="PTHR41523:SF7">
    <property type="entry name" value="HISTIDINE KINASE"/>
    <property type="match status" value="1"/>
</dbReference>
<reference evidence="15 16" key="1">
    <citation type="submission" date="2019-06" db="EMBL/GenBank/DDBJ databases">
        <title>Complete genome sequence of Ensifer mexicanus ITTG R7 isolated from nodules of Acacia angustissima (Mill.) Kuntze.</title>
        <authorList>
            <person name="Rincon-Rosales R."/>
            <person name="Rogel M.A."/>
            <person name="Guerrero G."/>
            <person name="Rincon-Molina C.I."/>
            <person name="Lopez-Lopez A."/>
            <person name="Martinez-Romero E."/>
        </authorList>
    </citation>
    <scope>NUCLEOTIDE SEQUENCE [LARGE SCALE GENOMIC DNA]</scope>
    <source>
        <strain evidence="15 16">ITTG R7</strain>
        <plasmid evidence="16">pemeittgr7c</plasmid>
    </source>
</reference>
<accession>A0A859QJD9</accession>
<evidence type="ECO:0000256" key="11">
    <source>
        <dbReference type="ARBA" id="ARBA00023012"/>
    </source>
</evidence>
<evidence type="ECO:0000256" key="9">
    <source>
        <dbReference type="ARBA" id="ARBA00022840"/>
    </source>
</evidence>
<sequence>MAATPCTRCALFQEIWTAGCTSFKAACPREQRMVGLPITTLLQISSARGYPLLGLGLRGKQVNEASGFRLTKRLVSRLPQGPVSFSHAFAVAALAVAIASLIRYLINPLVTGVPFITMFPAVMAASMFGGAYGGLMTAVLGGAIAAYVWLPPQNSFALTAQSWMVLATFFLASILIIAVAQLVHLLIRALRQAESRSELIAGEMKHRVSNLLQMTNALARQTFKDVDHSQRRVFSQRLNSMSAVLRMSDPVSKRDLKGVLQAVLGPISERFAMRGPEVDVSPELAIKLALLFNELATNATKYGALSADKGRVHIEWRRDENTLYLQWKETGGPPVEPPRTRGFGSQLIEAILNADEGESIMDFAPAGLICSVRILLVVAGPKVFGNMH</sequence>
<comment type="catalytic activity">
    <reaction evidence="1">
        <text>ATP + protein L-histidine = ADP + protein N-phospho-L-histidine.</text>
        <dbReference type="EC" id="2.7.13.3"/>
    </reaction>
</comment>
<evidence type="ECO:0000256" key="1">
    <source>
        <dbReference type="ARBA" id="ARBA00000085"/>
    </source>
</evidence>
<gene>
    <name evidence="15" type="ORF">FKV68_26910</name>
</gene>
<dbReference type="Gene3D" id="3.30.565.10">
    <property type="entry name" value="Histidine kinase-like ATPase, C-terminal domain"/>
    <property type="match status" value="1"/>
</dbReference>
<keyword evidence="4" id="KW-0597">Phosphoprotein</keyword>
<keyword evidence="11" id="KW-0902">Two-component regulatory system</keyword>
<dbReference type="InterPro" id="IPR025201">
    <property type="entry name" value="KdpD_TM"/>
</dbReference>
<dbReference type="KEGG" id="emx:FKV68_26910"/>
<dbReference type="PANTHER" id="PTHR41523">
    <property type="entry name" value="TWO-COMPONENT SYSTEM SENSOR PROTEIN"/>
    <property type="match status" value="1"/>
</dbReference>
<keyword evidence="5" id="KW-0808">Transferase</keyword>
<organism evidence="15 16">
    <name type="scientific">Sinorhizobium mexicanum</name>
    <dbReference type="NCBI Taxonomy" id="375549"/>
    <lineage>
        <taxon>Bacteria</taxon>
        <taxon>Pseudomonadati</taxon>
        <taxon>Pseudomonadota</taxon>
        <taxon>Alphaproteobacteria</taxon>
        <taxon>Hyphomicrobiales</taxon>
        <taxon>Rhizobiaceae</taxon>
        <taxon>Sinorhizobium/Ensifer group</taxon>
        <taxon>Sinorhizobium</taxon>
    </lineage>
</organism>
<proteinExistence type="predicted"/>
<dbReference type="GO" id="GO:0000160">
    <property type="term" value="P:phosphorelay signal transduction system"/>
    <property type="evidence" value="ECO:0007669"/>
    <property type="project" value="UniProtKB-KW"/>
</dbReference>
<dbReference type="GO" id="GO:0004673">
    <property type="term" value="F:protein histidine kinase activity"/>
    <property type="evidence" value="ECO:0007669"/>
    <property type="project" value="UniProtKB-EC"/>
</dbReference>
<evidence type="ECO:0000256" key="13">
    <source>
        <dbReference type="SAM" id="Phobius"/>
    </source>
</evidence>
<dbReference type="Gene3D" id="1.20.120.620">
    <property type="entry name" value="Backbone structure of the membrane domain of e. Coli histidine kinase receptor kdpd"/>
    <property type="match status" value="1"/>
</dbReference>
<dbReference type="SMART" id="SM00911">
    <property type="entry name" value="HWE_HK"/>
    <property type="match status" value="1"/>
</dbReference>
<evidence type="ECO:0000256" key="8">
    <source>
        <dbReference type="ARBA" id="ARBA00022777"/>
    </source>
</evidence>
<evidence type="ECO:0000256" key="2">
    <source>
        <dbReference type="ARBA" id="ARBA00004141"/>
    </source>
</evidence>
<dbReference type="GO" id="GO:0005524">
    <property type="term" value="F:ATP binding"/>
    <property type="evidence" value="ECO:0007669"/>
    <property type="project" value="UniProtKB-KW"/>
</dbReference>
<dbReference type="Proteomes" id="UP000510721">
    <property type="component" value="Plasmid pEmeITTGR7c"/>
</dbReference>
<evidence type="ECO:0000256" key="5">
    <source>
        <dbReference type="ARBA" id="ARBA00022679"/>
    </source>
</evidence>
<dbReference type="GO" id="GO:0016020">
    <property type="term" value="C:membrane"/>
    <property type="evidence" value="ECO:0007669"/>
    <property type="project" value="UniProtKB-SubCell"/>
</dbReference>
<keyword evidence="6 13" id="KW-0812">Transmembrane</keyword>
<dbReference type="Pfam" id="PF13493">
    <property type="entry name" value="DUF4118"/>
    <property type="match status" value="1"/>
</dbReference>
<dbReference type="Pfam" id="PF07536">
    <property type="entry name" value="HWE_HK"/>
    <property type="match status" value="1"/>
</dbReference>
<keyword evidence="15" id="KW-0614">Plasmid</keyword>
<comment type="subcellular location">
    <subcellularLocation>
        <location evidence="2">Membrane</location>
        <topology evidence="2">Multi-pass membrane protein</topology>
    </subcellularLocation>
</comment>
<keyword evidence="9" id="KW-0067">ATP-binding</keyword>